<reference evidence="2 3" key="1">
    <citation type="submission" date="2024-05" db="EMBL/GenBank/DDBJ databases">
        <title>A draft genome resource for the thread blight pathogen Marasmius tenuissimus strain MS-2.</title>
        <authorList>
            <person name="Yulfo-Soto G.E."/>
            <person name="Baruah I.K."/>
            <person name="Amoako-Attah I."/>
            <person name="Bukari Y."/>
            <person name="Meinhardt L.W."/>
            <person name="Bailey B.A."/>
            <person name="Cohen S.P."/>
        </authorList>
    </citation>
    <scope>NUCLEOTIDE SEQUENCE [LARGE SCALE GENOMIC DNA]</scope>
    <source>
        <strain evidence="2 3">MS-2</strain>
    </source>
</reference>
<name>A0ABR2Z736_9AGAR</name>
<evidence type="ECO:0000259" key="1">
    <source>
        <dbReference type="Pfam" id="PF00270"/>
    </source>
</evidence>
<sequence length="112" mass="12317">MPAAQFCSPIGASTVSSIIKRLVPQWPQGLKPFQHESILKILDKQQLLCITATGNGKSALFTIPIRVHLEVSRSPQWYPQFTRIIKEKPVGVVVTPTKGLANNIVVKNEASD</sequence>
<gene>
    <name evidence="2" type="ORF">AAF712_016277</name>
</gene>
<comment type="caution">
    <text evidence="2">The sequence shown here is derived from an EMBL/GenBank/DDBJ whole genome shotgun (WGS) entry which is preliminary data.</text>
</comment>
<proteinExistence type="predicted"/>
<evidence type="ECO:0000313" key="3">
    <source>
        <dbReference type="Proteomes" id="UP001437256"/>
    </source>
</evidence>
<evidence type="ECO:0000313" key="2">
    <source>
        <dbReference type="EMBL" id="KAL0057098.1"/>
    </source>
</evidence>
<feature type="domain" description="DEAD/DEAH-box helicase" evidence="1">
    <location>
        <begin position="32"/>
        <end position="105"/>
    </location>
</feature>
<dbReference type="Gene3D" id="3.40.50.300">
    <property type="entry name" value="P-loop containing nucleotide triphosphate hydrolases"/>
    <property type="match status" value="1"/>
</dbReference>
<keyword evidence="3" id="KW-1185">Reference proteome</keyword>
<dbReference type="Pfam" id="PF00270">
    <property type="entry name" value="DEAD"/>
    <property type="match status" value="1"/>
</dbReference>
<dbReference type="InterPro" id="IPR027417">
    <property type="entry name" value="P-loop_NTPase"/>
</dbReference>
<dbReference type="SUPFAM" id="SSF52540">
    <property type="entry name" value="P-loop containing nucleoside triphosphate hydrolases"/>
    <property type="match status" value="1"/>
</dbReference>
<organism evidence="2 3">
    <name type="scientific">Marasmius tenuissimus</name>
    <dbReference type="NCBI Taxonomy" id="585030"/>
    <lineage>
        <taxon>Eukaryota</taxon>
        <taxon>Fungi</taxon>
        <taxon>Dikarya</taxon>
        <taxon>Basidiomycota</taxon>
        <taxon>Agaricomycotina</taxon>
        <taxon>Agaricomycetes</taxon>
        <taxon>Agaricomycetidae</taxon>
        <taxon>Agaricales</taxon>
        <taxon>Marasmiineae</taxon>
        <taxon>Marasmiaceae</taxon>
        <taxon>Marasmius</taxon>
    </lineage>
</organism>
<dbReference type="Proteomes" id="UP001437256">
    <property type="component" value="Unassembled WGS sequence"/>
</dbReference>
<accession>A0ABR2Z736</accession>
<protein>
    <recommendedName>
        <fullName evidence="1">DEAD/DEAH-box helicase domain-containing protein</fullName>
    </recommendedName>
</protein>
<dbReference type="InterPro" id="IPR011545">
    <property type="entry name" value="DEAD/DEAH_box_helicase_dom"/>
</dbReference>
<dbReference type="EMBL" id="JBBXMP010000699">
    <property type="protein sequence ID" value="KAL0057098.1"/>
    <property type="molecule type" value="Genomic_DNA"/>
</dbReference>